<reference evidence="1" key="1">
    <citation type="submission" date="2020-06" db="EMBL/GenBank/DDBJ databases">
        <title>Legume-microbial interactions unlock mineral nutrients during tropical forest succession.</title>
        <authorList>
            <person name="Epihov D.Z."/>
        </authorList>
    </citation>
    <scope>NUCLEOTIDE SEQUENCE [LARGE SCALE GENOMIC DNA]</scope>
    <source>
        <strain evidence="1">Pan2503</strain>
    </source>
</reference>
<comment type="caution">
    <text evidence="1">The sequence shown here is derived from an EMBL/GenBank/DDBJ whole genome shotgun (WGS) entry which is preliminary data.</text>
</comment>
<name>A0A7V8NNS5_9BACT</name>
<evidence type="ECO:0000313" key="1">
    <source>
        <dbReference type="EMBL" id="MBA0084678.1"/>
    </source>
</evidence>
<accession>A0A7V8NNS5</accession>
<proteinExistence type="predicted"/>
<protein>
    <submittedName>
        <fullName evidence="1">Uncharacterized protein</fullName>
    </submittedName>
</protein>
<sequence>MSDNPVITVEQARAITRGRTPLVPVEYEAACKALAACRSIDDAKVWSDKADALAAWAKIYHDDKIEREAKMLKLHAYRQMAALAKEVKKSNGTAPVASLQAHGLPKWKADEVMAVGRATPEKYAAAIRQPNPPAPSFFKRYAGDETANFQHALQVLYRICLREDATNLATLVPAKDHPSLQRVVTTISEWLDEFEQRL</sequence>
<gene>
    <name evidence="1" type="ORF">HRJ53_06765</name>
</gene>
<dbReference type="Proteomes" id="UP000567293">
    <property type="component" value="Unassembled WGS sequence"/>
</dbReference>
<dbReference type="AlphaFoldDB" id="A0A7V8NNS5"/>
<evidence type="ECO:0000313" key="2">
    <source>
        <dbReference type="Proteomes" id="UP000567293"/>
    </source>
</evidence>
<dbReference type="EMBL" id="JACDQQ010000662">
    <property type="protein sequence ID" value="MBA0084678.1"/>
    <property type="molecule type" value="Genomic_DNA"/>
</dbReference>
<organism evidence="1 2">
    <name type="scientific">Candidatus Acidiferrum panamense</name>
    <dbReference type="NCBI Taxonomy" id="2741543"/>
    <lineage>
        <taxon>Bacteria</taxon>
        <taxon>Pseudomonadati</taxon>
        <taxon>Acidobacteriota</taxon>
        <taxon>Terriglobia</taxon>
        <taxon>Candidatus Acidiferrales</taxon>
        <taxon>Candidatus Acidiferrum</taxon>
    </lineage>
</organism>
<keyword evidence="2" id="KW-1185">Reference proteome</keyword>